<evidence type="ECO:0000313" key="10">
    <source>
        <dbReference type="EMBL" id="MBN6103659.1"/>
    </source>
</evidence>
<evidence type="ECO:0000256" key="8">
    <source>
        <dbReference type="HAMAP-Rule" id="MF_00137"/>
    </source>
</evidence>
<dbReference type="NCBIfam" id="TIGR00081">
    <property type="entry name" value="purC"/>
    <property type="match status" value="1"/>
</dbReference>
<comment type="caution">
    <text evidence="10">The sequence shown here is derived from an EMBL/GenBank/DDBJ whole genome shotgun (WGS) entry which is preliminary data.</text>
</comment>
<dbReference type="Proteomes" id="UP000695802">
    <property type="component" value="Unassembled WGS sequence"/>
</dbReference>
<dbReference type="EMBL" id="JAFIWB010000020">
    <property type="protein sequence ID" value="MBN6103659.1"/>
    <property type="molecule type" value="Genomic_DNA"/>
</dbReference>
<keyword evidence="6 8" id="KW-0067">ATP-binding</keyword>
<evidence type="ECO:0000256" key="4">
    <source>
        <dbReference type="ARBA" id="ARBA00022741"/>
    </source>
</evidence>
<dbReference type="Pfam" id="PF01259">
    <property type="entry name" value="SAICAR_synt"/>
    <property type="match status" value="1"/>
</dbReference>
<reference evidence="10 11" key="1">
    <citation type="submission" date="2021-02" db="EMBL/GenBank/DDBJ databases">
        <title>Taxonomically Unique Crown Gall-Associated Xanthomonas Stains Have Deficiency in Virulence Repertories.</title>
        <authorList>
            <person name="Mafakheri H."/>
            <person name="Taghavi S.M."/>
            <person name="Dimkic I."/>
            <person name="Nemanja K."/>
            <person name="Osdaghi E."/>
        </authorList>
    </citation>
    <scope>NUCLEOTIDE SEQUENCE [LARGE SCALE GENOMIC DNA]</scope>
    <source>
        <strain evidence="10 11">FX4</strain>
    </source>
</reference>
<evidence type="ECO:0000256" key="5">
    <source>
        <dbReference type="ARBA" id="ARBA00022755"/>
    </source>
</evidence>
<keyword evidence="3 8" id="KW-0436">Ligase</keyword>
<comment type="pathway">
    <text evidence="1 8">Purine metabolism; IMP biosynthesis via de novo pathway; 5-amino-1-(5-phospho-D-ribosyl)imidazole-4-carboxamide from 5-amino-1-(5-phospho-D-ribosyl)imidazole-4-carboxylate: step 1/2.</text>
</comment>
<dbReference type="InterPro" id="IPR001636">
    <property type="entry name" value="SAICAR_synth"/>
</dbReference>
<keyword evidence="4 8" id="KW-0547">Nucleotide-binding</keyword>
<dbReference type="RefSeq" id="WP_191826241.1">
    <property type="nucleotide sequence ID" value="NZ_JACSQX010000010.1"/>
</dbReference>
<feature type="domain" description="SAICAR synthetase/ADE2 N-terminal" evidence="9">
    <location>
        <begin position="17"/>
        <end position="275"/>
    </location>
</feature>
<dbReference type="PROSITE" id="PS01058">
    <property type="entry name" value="SAICAR_SYNTHETASE_2"/>
    <property type="match status" value="1"/>
</dbReference>
<evidence type="ECO:0000256" key="7">
    <source>
        <dbReference type="ARBA" id="ARBA00048475"/>
    </source>
</evidence>
<name>A0ABS3B9R8_9XANT</name>
<dbReference type="InterPro" id="IPR028923">
    <property type="entry name" value="SAICAR_synt/ADE2_N"/>
</dbReference>
<evidence type="ECO:0000259" key="9">
    <source>
        <dbReference type="Pfam" id="PF01259"/>
    </source>
</evidence>
<accession>A0ABS3B9R8</accession>
<dbReference type="HAMAP" id="MF_00137">
    <property type="entry name" value="SAICAR_synth"/>
    <property type="match status" value="1"/>
</dbReference>
<sequence>MSTTLLQSDLPGLPLRHRGKVRDVFDIPRDRLPADAPPGDYLLMVATDRLSAFDVVLPDPIPGKGEMLCQVSNFWFKKTEHLMPNHLTGIDVAAVLPAGVDAALYARRAVVTKKLKPVPVEAIARGYLIGSGWKDYQRTGKVSGIELPDGLRQAEKLAEPIFTPSTKAAVGDHDENIDFDAMVKTVGAELAERVRDATLRIYRFAADFAAERGILLADTKFEFGTDADGRLYIMDEMLTPDSSRYWPADEYQVGTSPPSYDKQFVRDYLETLDWGKTAPGPSLPQDVIDRTRAKYAEALQRLAGISID</sequence>
<dbReference type="PROSITE" id="PS01057">
    <property type="entry name" value="SAICAR_SYNTHETASE_1"/>
    <property type="match status" value="1"/>
</dbReference>
<dbReference type="Gene3D" id="3.30.200.20">
    <property type="entry name" value="Phosphorylase Kinase, domain 1"/>
    <property type="match status" value="1"/>
</dbReference>
<evidence type="ECO:0000256" key="1">
    <source>
        <dbReference type="ARBA" id="ARBA00004672"/>
    </source>
</evidence>
<dbReference type="Gene3D" id="3.30.470.20">
    <property type="entry name" value="ATP-grasp fold, B domain"/>
    <property type="match status" value="1"/>
</dbReference>
<keyword evidence="11" id="KW-1185">Reference proteome</keyword>
<dbReference type="GO" id="GO:0004639">
    <property type="term" value="F:phosphoribosylaminoimidazolesuccinocarboxamide synthase activity"/>
    <property type="evidence" value="ECO:0007669"/>
    <property type="project" value="UniProtKB-EC"/>
</dbReference>
<dbReference type="EC" id="6.3.2.6" evidence="8"/>
<dbReference type="InterPro" id="IPR018236">
    <property type="entry name" value="SAICAR_synthetase_CS"/>
</dbReference>
<dbReference type="NCBIfam" id="NF010568">
    <property type="entry name" value="PRK13961.1"/>
    <property type="match status" value="1"/>
</dbReference>
<organism evidence="10 11">
    <name type="scientific">Xanthomonas bonasiae</name>
    <dbReference type="NCBI Taxonomy" id="2810351"/>
    <lineage>
        <taxon>Bacteria</taxon>
        <taxon>Pseudomonadati</taxon>
        <taxon>Pseudomonadota</taxon>
        <taxon>Gammaproteobacteria</taxon>
        <taxon>Lysobacterales</taxon>
        <taxon>Lysobacteraceae</taxon>
        <taxon>Xanthomonas</taxon>
    </lineage>
</organism>
<evidence type="ECO:0000256" key="2">
    <source>
        <dbReference type="ARBA" id="ARBA00010190"/>
    </source>
</evidence>
<dbReference type="PANTHER" id="PTHR43700:SF1">
    <property type="entry name" value="PHOSPHORIBOSYLAMINOIMIDAZOLE-SUCCINOCARBOXAMIDE SYNTHASE"/>
    <property type="match status" value="1"/>
</dbReference>
<protein>
    <recommendedName>
        <fullName evidence="8">Phosphoribosylaminoimidazole-succinocarboxamide synthase</fullName>
        <ecNumber evidence="8">6.3.2.6</ecNumber>
    </recommendedName>
    <alternativeName>
        <fullName evidence="8">SAICAR synthetase</fullName>
    </alternativeName>
</protein>
<gene>
    <name evidence="8" type="primary">purC</name>
    <name evidence="10" type="ORF">JR064_15940</name>
</gene>
<evidence type="ECO:0000256" key="6">
    <source>
        <dbReference type="ARBA" id="ARBA00022840"/>
    </source>
</evidence>
<dbReference type="PANTHER" id="PTHR43700">
    <property type="entry name" value="PHOSPHORIBOSYLAMINOIMIDAZOLE-SUCCINOCARBOXAMIDE SYNTHASE"/>
    <property type="match status" value="1"/>
</dbReference>
<proteinExistence type="inferred from homology"/>
<dbReference type="SUPFAM" id="SSF56104">
    <property type="entry name" value="SAICAR synthase-like"/>
    <property type="match status" value="1"/>
</dbReference>
<dbReference type="CDD" id="cd01414">
    <property type="entry name" value="SAICAR_synt_Sc"/>
    <property type="match status" value="1"/>
</dbReference>
<comment type="catalytic activity">
    <reaction evidence="7 8">
        <text>5-amino-1-(5-phospho-D-ribosyl)imidazole-4-carboxylate + L-aspartate + ATP = (2S)-2-[5-amino-1-(5-phospho-beta-D-ribosyl)imidazole-4-carboxamido]succinate + ADP + phosphate + 2 H(+)</text>
        <dbReference type="Rhea" id="RHEA:22628"/>
        <dbReference type="ChEBI" id="CHEBI:15378"/>
        <dbReference type="ChEBI" id="CHEBI:29991"/>
        <dbReference type="ChEBI" id="CHEBI:30616"/>
        <dbReference type="ChEBI" id="CHEBI:43474"/>
        <dbReference type="ChEBI" id="CHEBI:58443"/>
        <dbReference type="ChEBI" id="CHEBI:77657"/>
        <dbReference type="ChEBI" id="CHEBI:456216"/>
        <dbReference type="EC" id="6.3.2.6"/>
    </reaction>
</comment>
<evidence type="ECO:0000256" key="3">
    <source>
        <dbReference type="ARBA" id="ARBA00022598"/>
    </source>
</evidence>
<comment type="similarity">
    <text evidence="2 8">Belongs to the SAICAR synthetase family.</text>
</comment>
<keyword evidence="5 8" id="KW-0658">Purine biosynthesis</keyword>
<evidence type="ECO:0000313" key="11">
    <source>
        <dbReference type="Proteomes" id="UP000695802"/>
    </source>
</evidence>